<evidence type="ECO:0000313" key="9">
    <source>
        <dbReference type="Proteomes" id="UP000264693"/>
    </source>
</evidence>
<comment type="catalytic activity">
    <reaction evidence="4">
        <text>uridine(13) in tRNA = pseudouridine(13) in tRNA</text>
        <dbReference type="Rhea" id="RHEA:42540"/>
        <dbReference type="Rhea" id="RHEA-COMP:10105"/>
        <dbReference type="Rhea" id="RHEA-COMP:10106"/>
        <dbReference type="ChEBI" id="CHEBI:65314"/>
        <dbReference type="ChEBI" id="CHEBI:65315"/>
        <dbReference type="EC" id="5.4.99.27"/>
    </reaction>
</comment>
<evidence type="ECO:0000256" key="3">
    <source>
        <dbReference type="ARBA" id="ARBA00023235"/>
    </source>
</evidence>
<dbReference type="CDD" id="cd02575">
    <property type="entry name" value="PseudoU_synth_EcTruD"/>
    <property type="match status" value="1"/>
</dbReference>
<dbReference type="EMBL" id="CP032101">
    <property type="protein sequence ID" value="AXX86664.1"/>
    <property type="molecule type" value="Genomic_DNA"/>
</dbReference>
<dbReference type="InterPro" id="IPR042214">
    <property type="entry name" value="TruD_catalytic"/>
</dbReference>
<dbReference type="InterPro" id="IPR011760">
    <property type="entry name" value="PsdUridine_synth_TruD_insert"/>
</dbReference>
<dbReference type="SUPFAM" id="SSF55120">
    <property type="entry name" value="Pseudouridine synthase"/>
    <property type="match status" value="1"/>
</dbReference>
<dbReference type="NCBIfam" id="NF002154">
    <property type="entry name" value="PRK00984.1-3"/>
    <property type="match status" value="1"/>
</dbReference>
<keyword evidence="3 4" id="KW-0413">Isomerase</keyword>
<comment type="similarity">
    <text evidence="1 4">Belongs to the pseudouridine synthase TruD family.</text>
</comment>
<dbReference type="Gene3D" id="3.30.2350.20">
    <property type="entry name" value="TruD, catalytic domain"/>
    <property type="match status" value="2"/>
</dbReference>
<dbReference type="GO" id="GO:0003723">
    <property type="term" value="F:RNA binding"/>
    <property type="evidence" value="ECO:0007669"/>
    <property type="project" value="InterPro"/>
</dbReference>
<keyword evidence="2 4" id="KW-0819">tRNA processing</keyword>
<dbReference type="AlphaFoldDB" id="A0A347TJ86"/>
<evidence type="ECO:0000313" key="8">
    <source>
        <dbReference type="Proteomes" id="UP000224740"/>
    </source>
</evidence>
<dbReference type="InterPro" id="IPR020103">
    <property type="entry name" value="PsdUridine_synth_cat_dom_sf"/>
</dbReference>
<accession>A0A347TJ86</accession>
<feature type="active site" description="Nucleophile" evidence="4">
    <location>
        <position position="77"/>
    </location>
</feature>
<dbReference type="InterPro" id="IPR001656">
    <property type="entry name" value="PsdUridine_synth_TruD"/>
</dbReference>
<reference evidence="8" key="1">
    <citation type="submission" date="2017-09" db="EMBL/GenBank/DDBJ databases">
        <title>Arcobacter canalis sp. nov., a new species isolated from a water canal contaminated with urban sewage.</title>
        <authorList>
            <person name="Perez-Cataluna A."/>
            <person name="Salas-Masso N."/>
            <person name="Figueras M.J."/>
        </authorList>
    </citation>
    <scope>NUCLEOTIDE SEQUENCE [LARGE SCALE GENOMIC DNA]</scope>
    <source>
        <strain evidence="8">CECT 7727</strain>
    </source>
</reference>
<dbReference type="PANTHER" id="PTHR47811:SF1">
    <property type="entry name" value="TRNA PSEUDOURIDINE SYNTHASE D"/>
    <property type="match status" value="1"/>
</dbReference>
<evidence type="ECO:0000256" key="4">
    <source>
        <dbReference type="HAMAP-Rule" id="MF_01082"/>
    </source>
</evidence>
<dbReference type="EC" id="5.4.99.27" evidence="4"/>
<name>A0A347TJ86_9BACT</name>
<dbReference type="Gene3D" id="3.30.2340.10">
    <property type="entry name" value="TruD, insertion domain"/>
    <property type="match status" value="2"/>
</dbReference>
<dbReference type="GO" id="GO:0031119">
    <property type="term" value="P:tRNA pseudouridine synthesis"/>
    <property type="evidence" value="ECO:0007669"/>
    <property type="project" value="UniProtKB-UniRule"/>
</dbReference>
<evidence type="ECO:0000256" key="2">
    <source>
        <dbReference type="ARBA" id="ARBA00022694"/>
    </source>
</evidence>
<dbReference type="InterPro" id="IPR050170">
    <property type="entry name" value="TruD_pseudoU_synthase"/>
</dbReference>
<evidence type="ECO:0000259" key="5">
    <source>
        <dbReference type="PROSITE" id="PS50984"/>
    </source>
</evidence>
<dbReference type="PANTHER" id="PTHR47811">
    <property type="entry name" value="TRNA PSEUDOURIDINE SYNTHASE D"/>
    <property type="match status" value="1"/>
</dbReference>
<dbReference type="GO" id="GO:0160150">
    <property type="term" value="F:tRNA pseudouridine(13) synthase activity"/>
    <property type="evidence" value="ECO:0007669"/>
    <property type="project" value="UniProtKB-EC"/>
</dbReference>
<dbReference type="Proteomes" id="UP000264693">
    <property type="component" value="Chromosome"/>
</dbReference>
<sequence>MTNIQRYLNHAKINVVFKQSKDDFVVTEEPLYEFSKEGEHLIIKFRKKELTTWDAVSIFANHFGCKHRDIGYAGLKDKNAMTIQSISVHKKYEDKLSSFNHEKIKILETTYHNNKIKIGHLKGNKFFIRLKRVSPVDARIIEQVLAQIAAFGIPNYFGFQRFGIEGDNYKKGEAIINGTLKEKDRKLRQMFINSYQSYLFNNWLSKRIEISKLIESFEPKEIYEKLNLPLDLVKQMKSQEHPFKIMHGDLMSHYPFGKIFYVEDIQSEASKFYAKDRVPTGLLCGKKIKKAQGEALSIEEDFTKEVLQEDGARRFAWIFPSDIESNYKEDKNWMELSFYLPKGSYATELIAELIH</sequence>
<feature type="domain" description="TRUD" evidence="5">
    <location>
        <begin position="152"/>
        <end position="336"/>
    </location>
</feature>
<dbReference type="NCBIfam" id="TIGR00094">
    <property type="entry name" value="tRNA_TruD_broad"/>
    <property type="match status" value="1"/>
</dbReference>
<dbReference type="RefSeq" id="WP_099311690.1">
    <property type="nucleotide sequence ID" value="NZ_CP032101.1"/>
</dbReference>
<dbReference type="Pfam" id="PF01142">
    <property type="entry name" value="TruD"/>
    <property type="match status" value="2"/>
</dbReference>
<proteinExistence type="inferred from homology"/>
<gene>
    <name evidence="4 6" type="primary">truD</name>
    <name evidence="6" type="ORF">AMRN_0912</name>
    <name evidence="7" type="ORF">CPH92_10555</name>
</gene>
<dbReference type="PROSITE" id="PS50984">
    <property type="entry name" value="TRUD"/>
    <property type="match status" value="1"/>
</dbReference>
<dbReference type="Proteomes" id="UP000224740">
    <property type="component" value="Unassembled WGS sequence"/>
</dbReference>
<evidence type="ECO:0000256" key="1">
    <source>
        <dbReference type="ARBA" id="ARBA00007953"/>
    </source>
</evidence>
<dbReference type="KEGG" id="amar:AMRN_0912"/>
<dbReference type="HAMAP" id="MF_01082">
    <property type="entry name" value="TruD"/>
    <property type="match status" value="1"/>
</dbReference>
<protein>
    <recommendedName>
        <fullName evidence="4">tRNA pseudouridine synthase D</fullName>
        <ecNumber evidence="4">5.4.99.27</ecNumber>
    </recommendedName>
    <alternativeName>
        <fullName evidence="4">tRNA pseudouridine(13) synthase</fullName>
    </alternativeName>
    <alternativeName>
        <fullName evidence="4">tRNA pseudouridylate synthase D</fullName>
    </alternativeName>
    <alternativeName>
        <fullName evidence="4">tRNA-uridine isomerase D</fullName>
    </alternativeName>
</protein>
<evidence type="ECO:0000313" key="6">
    <source>
        <dbReference type="EMBL" id="AXX86664.1"/>
    </source>
</evidence>
<reference evidence="7" key="2">
    <citation type="submission" date="2017-09" db="EMBL/GenBank/DDBJ databases">
        <authorList>
            <person name="Perez-Cataluna A."/>
            <person name="Figueras M.J."/>
            <person name="Salas-Masso N."/>
        </authorList>
    </citation>
    <scope>NUCLEOTIDE SEQUENCE</scope>
    <source>
        <strain evidence="7">CECT 7727</strain>
    </source>
</reference>
<reference evidence="6 9" key="3">
    <citation type="submission" date="2018-08" db="EMBL/GenBank/DDBJ databases">
        <title>Complete genome of the Arcobacter marinus type strain JCM 15502.</title>
        <authorList>
            <person name="Miller W.G."/>
            <person name="Yee E."/>
            <person name="Huynh S."/>
            <person name="Parker C.T."/>
        </authorList>
    </citation>
    <scope>NUCLEOTIDE SEQUENCE [LARGE SCALE GENOMIC DNA]</scope>
    <source>
        <strain evidence="6 9">JCM 15502</strain>
    </source>
</reference>
<comment type="function">
    <text evidence="4">Responsible for synthesis of pseudouridine from uracil-13 in transfer RNAs.</text>
</comment>
<keyword evidence="8" id="KW-1185">Reference proteome</keyword>
<dbReference type="InterPro" id="IPR043165">
    <property type="entry name" value="TruD_insert_sf"/>
</dbReference>
<evidence type="ECO:0000313" key="7">
    <source>
        <dbReference type="EMBL" id="PHO14708.1"/>
    </source>
</evidence>
<dbReference type="GO" id="GO:0005829">
    <property type="term" value="C:cytosol"/>
    <property type="evidence" value="ECO:0007669"/>
    <property type="project" value="TreeGrafter"/>
</dbReference>
<organism evidence="6 9">
    <name type="scientific">Malaciobacter marinus</name>
    <dbReference type="NCBI Taxonomy" id="505249"/>
    <lineage>
        <taxon>Bacteria</taxon>
        <taxon>Pseudomonadati</taxon>
        <taxon>Campylobacterota</taxon>
        <taxon>Epsilonproteobacteria</taxon>
        <taxon>Campylobacterales</taxon>
        <taxon>Arcobacteraceae</taxon>
        <taxon>Malaciobacter</taxon>
    </lineage>
</organism>
<dbReference type="EMBL" id="NXAO01000048">
    <property type="protein sequence ID" value="PHO14708.1"/>
    <property type="molecule type" value="Genomic_DNA"/>
</dbReference>